<dbReference type="Proteomes" id="UP000824109">
    <property type="component" value="Unassembled WGS sequence"/>
</dbReference>
<evidence type="ECO:0000313" key="1">
    <source>
        <dbReference type="EMBL" id="HIU56271.1"/>
    </source>
</evidence>
<gene>
    <name evidence="1" type="ORF">IAA61_00495</name>
</gene>
<dbReference type="InterPro" id="IPR014229">
    <property type="entry name" value="Spore_YtfJ"/>
</dbReference>
<proteinExistence type="predicted"/>
<dbReference type="PANTHER" id="PTHR39162:SF1">
    <property type="entry name" value="SPORULATION PROTEIN YTFJ"/>
    <property type="match status" value="1"/>
</dbReference>
<comment type="caution">
    <text evidence="1">The sequence shown here is derived from an EMBL/GenBank/DDBJ whole genome shotgun (WGS) entry which is preliminary data.</text>
</comment>
<accession>A0A9D1SDM5</accession>
<dbReference type="EMBL" id="DVNB01000005">
    <property type="protein sequence ID" value="HIU56271.1"/>
    <property type="molecule type" value="Genomic_DNA"/>
</dbReference>
<evidence type="ECO:0000313" key="2">
    <source>
        <dbReference type="Proteomes" id="UP000824109"/>
    </source>
</evidence>
<reference evidence="1" key="2">
    <citation type="journal article" date="2021" name="PeerJ">
        <title>Extensive microbial diversity within the chicken gut microbiome revealed by metagenomics and culture.</title>
        <authorList>
            <person name="Gilroy R."/>
            <person name="Ravi A."/>
            <person name="Getino M."/>
            <person name="Pursley I."/>
            <person name="Horton D.L."/>
            <person name="Alikhan N.F."/>
            <person name="Baker D."/>
            <person name="Gharbi K."/>
            <person name="Hall N."/>
            <person name="Watson M."/>
            <person name="Adriaenssens E.M."/>
            <person name="Foster-Nyarko E."/>
            <person name="Jarju S."/>
            <person name="Secka A."/>
            <person name="Antonio M."/>
            <person name="Oren A."/>
            <person name="Chaudhuri R.R."/>
            <person name="La Ragione R."/>
            <person name="Hildebrand F."/>
            <person name="Pallen M.J."/>
        </authorList>
    </citation>
    <scope>NUCLEOTIDE SEQUENCE</scope>
    <source>
        <strain evidence="1">USAMLcec3-3695</strain>
    </source>
</reference>
<dbReference type="PIRSF" id="PIRSF021377">
    <property type="entry name" value="YtfJ"/>
    <property type="match status" value="1"/>
</dbReference>
<dbReference type="AlphaFoldDB" id="A0A9D1SDM5"/>
<organism evidence="1 2">
    <name type="scientific">Candidatus Ornithomonoglobus merdipullorum</name>
    <dbReference type="NCBI Taxonomy" id="2840895"/>
    <lineage>
        <taxon>Bacteria</taxon>
        <taxon>Bacillati</taxon>
        <taxon>Bacillota</taxon>
        <taxon>Clostridia</taxon>
        <taxon>Candidatus Ornithomonoglobus</taxon>
    </lineage>
</organism>
<reference evidence="1" key="1">
    <citation type="submission" date="2020-10" db="EMBL/GenBank/DDBJ databases">
        <authorList>
            <person name="Gilroy R."/>
        </authorList>
    </citation>
    <scope>NUCLEOTIDE SEQUENCE</scope>
    <source>
        <strain evidence="1">USAMLcec3-3695</strain>
    </source>
</reference>
<dbReference type="Pfam" id="PF09579">
    <property type="entry name" value="Spore_YtfJ"/>
    <property type="match status" value="1"/>
</dbReference>
<protein>
    <submittedName>
        <fullName evidence="1">Sporulation protein YtfJ</fullName>
    </submittedName>
</protein>
<name>A0A9D1SDM5_9FIRM</name>
<sequence length="129" mass="13306">MANRIKELIETAIDSMDGMFTAESIIGETVTAPDGTMIIPIARVSFGVGGGGSEFKETDSSGENLFGGGVGAGASIRPEGFLVITNTGNVRFAAASENTGVVEKLVDYAPELVDKITGAFRGKKSGTEE</sequence>
<dbReference type="PANTHER" id="PTHR39162">
    <property type="entry name" value="GLL3345 PROTEIN"/>
    <property type="match status" value="1"/>
</dbReference>